<gene>
    <name evidence="1" type="ORF">FISHEDRAFT_59258</name>
</gene>
<dbReference type="AlphaFoldDB" id="A0A0D7ADQ3"/>
<name>A0A0D7ADQ3_9AGAR</name>
<keyword evidence="2" id="KW-1185">Reference proteome</keyword>
<organism evidence="1 2">
    <name type="scientific">Fistulina hepatica ATCC 64428</name>
    <dbReference type="NCBI Taxonomy" id="1128425"/>
    <lineage>
        <taxon>Eukaryota</taxon>
        <taxon>Fungi</taxon>
        <taxon>Dikarya</taxon>
        <taxon>Basidiomycota</taxon>
        <taxon>Agaricomycotina</taxon>
        <taxon>Agaricomycetes</taxon>
        <taxon>Agaricomycetidae</taxon>
        <taxon>Agaricales</taxon>
        <taxon>Fistulinaceae</taxon>
        <taxon>Fistulina</taxon>
    </lineage>
</organism>
<reference evidence="1 2" key="1">
    <citation type="journal article" date="2015" name="Fungal Genet. Biol.">
        <title>Evolution of novel wood decay mechanisms in Agaricales revealed by the genome sequences of Fistulina hepatica and Cylindrobasidium torrendii.</title>
        <authorList>
            <person name="Floudas D."/>
            <person name="Held B.W."/>
            <person name="Riley R."/>
            <person name="Nagy L.G."/>
            <person name="Koehler G."/>
            <person name="Ransdell A.S."/>
            <person name="Younus H."/>
            <person name="Chow J."/>
            <person name="Chiniquy J."/>
            <person name="Lipzen A."/>
            <person name="Tritt A."/>
            <person name="Sun H."/>
            <person name="Haridas S."/>
            <person name="LaButti K."/>
            <person name="Ohm R.A."/>
            <person name="Kues U."/>
            <person name="Blanchette R.A."/>
            <person name="Grigoriev I.V."/>
            <person name="Minto R.E."/>
            <person name="Hibbett D.S."/>
        </authorList>
    </citation>
    <scope>NUCLEOTIDE SEQUENCE [LARGE SCALE GENOMIC DNA]</scope>
    <source>
        <strain evidence="1 2">ATCC 64428</strain>
    </source>
</reference>
<protein>
    <submittedName>
        <fullName evidence="1">Uncharacterized protein</fullName>
    </submittedName>
</protein>
<dbReference type="Proteomes" id="UP000054144">
    <property type="component" value="Unassembled WGS sequence"/>
</dbReference>
<evidence type="ECO:0000313" key="1">
    <source>
        <dbReference type="EMBL" id="KIY47996.1"/>
    </source>
</evidence>
<dbReference type="EMBL" id="KN881879">
    <property type="protein sequence ID" value="KIY47996.1"/>
    <property type="molecule type" value="Genomic_DNA"/>
</dbReference>
<proteinExistence type="predicted"/>
<evidence type="ECO:0000313" key="2">
    <source>
        <dbReference type="Proteomes" id="UP000054144"/>
    </source>
</evidence>
<sequence length="261" mass="29425">MLFDVTPQALSKVAMRTFKQPTVRGRSIDMAWLTRALRSYLCDDCTLKMAACISQNGHVAIQALLAQIAWTEGVRCDTFSNVAMTTSTRTLYCSVVAPTSNRKGECITRIFNVIDLRLVGLRWGTARIYDTWPSEGMKEFRQQVKSCAENKLFYRSHSMPQTRLDKYLERRRSDTYHFMDAVDEGKVDQEVLVAVPGGSMLETYNAIVTGSADALIEAVELKKGDTKKANKNHGRKKGGQNEVKYSFHVKEPSWASKISHL</sequence>
<accession>A0A0D7ADQ3</accession>